<dbReference type="Pfam" id="PF00153">
    <property type="entry name" value="Mito_carr"/>
    <property type="match status" value="2"/>
</dbReference>
<evidence type="ECO:0000313" key="12">
    <source>
        <dbReference type="Proteomes" id="UP000183365"/>
    </source>
</evidence>
<evidence type="ECO:0000256" key="4">
    <source>
        <dbReference type="ARBA" id="ARBA00022692"/>
    </source>
</evidence>
<evidence type="ECO:0000256" key="5">
    <source>
        <dbReference type="ARBA" id="ARBA00022737"/>
    </source>
</evidence>
<evidence type="ECO:0000313" key="11">
    <source>
        <dbReference type="EMBL" id="SGZ41717.1"/>
    </source>
</evidence>
<dbReference type="SUPFAM" id="SSF103506">
    <property type="entry name" value="Mitochondrial carrier"/>
    <property type="match status" value="1"/>
</dbReference>
<comment type="similarity">
    <text evidence="2 10">Belongs to the mitochondrial carrier (TC 2.A.29) family.</text>
</comment>
<feature type="repeat" description="Solcar" evidence="9">
    <location>
        <begin position="117"/>
        <end position="243"/>
    </location>
</feature>
<dbReference type="OrthoDB" id="44467at2759"/>
<keyword evidence="8 9" id="KW-0472">Membrane</keyword>
<organism evidence="11 12">
    <name type="scientific">Hanseniaspora guilliermondii</name>
    <dbReference type="NCBI Taxonomy" id="56406"/>
    <lineage>
        <taxon>Eukaryota</taxon>
        <taxon>Fungi</taxon>
        <taxon>Dikarya</taxon>
        <taxon>Ascomycota</taxon>
        <taxon>Saccharomycotina</taxon>
        <taxon>Saccharomycetes</taxon>
        <taxon>Saccharomycodales</taxon>
        <taxon>Saccharomycodaceae</taxon>
        <taxon>Hanseniaspora</taxon>
    </lineage>
</organism>
<comment type="subcellular location">
    <subcellularLocation>
        <location evidence="1">Mitochondrion membrane</location>
        <topology evidence="1">Multi-pass membrane protein</topology>
    </subcellularLocation>
</comment>
<sequence length="348" mass="39301">MTNSAVSDITVSAIDNDPVNLTIISSTVASMISMSLAHPFEVIKIGQQLSFGDYGFGLKHSKLIYYSSGLSALNAAIVSKNILRFPMYNYIMKFLERDNEFFDHQKYHHHLSSITNASSHNILTAGAITGFLESCLYIPFENLKSRMVGNSILLSERQQHVHLSNSPYMVERRDLYTNKQPLRIKNIMLHYRANPSINFFTAFKEICQTDGLKGFFRGTIPTATKFSCNSIINFGVYTVINERVLIGSKPEGSTYNPISLALLTTLSCSSMIILITQPLDFIKTRTQSNRFGPFYYDSLTDCIKKVIKEEKLSALYKGWGPRFMKVNILNFGIHLGLYSYLETAINLN</sequence>
<evidence type="ECO:0000256" key="2">
    <source>
        <dbReference type="ARBA" id="ARBA00006375"/>
    </source>
</evidence>
<dbReference type="GO" id="GO:0006843">
    <property type="term" value="P:mitochondrial citrate transmembrane transport"/>
    <property type="evidence" value="ECO:0007669"/>
    <property type="project" value="TreeGrafter"/>
</dbReference>
<dbReference type="InterPro" id="IPR049563">
    <property type="entry name" value="TXTP-like"/>
</dbReference>
<evidence type="ECO:0000256" key="7">
    <source>
        <dbReference type="ARBA" id="ARBA00023128"/>
    </source>
</evidence>
<proteinExistence type="inferred from homology"/>
<reference evidence="12" key="1">
    <citation type="submission" date="2016-11" db="EMBL/GenBank/DDBJ databases">
        <authorList>
            <person name="Guldener U."/>
        </authorList>
    </citation>
    <scope>NUCLEOTIDE SEQUENCE [LARGE SCALE GENOMIC DNA]</scope>
</reference>
<dbReference type="AlphaFoldDB" id="A0A1L0CRN5"/>
<keyword evidence="5" id="KW-0677">Repeat</keyword>
<feature type="repeat" description="Solcar" evidence="9">
    <location>
        <begin position="256"/>
        <end position="344"/>
    </location>
</feature>
<accession>A0A1L0CRN5</accession>
<keyword evidence="4 9" id="KW-0812">Transmembrane</keyword>
<dbReference type="EMBL" id="FQNF01000137">
    <property type="protein sequence ID" value="SGZ41717.1"/>
    <property type="molecule type" value="Genomic_DNA"/>
</dbReference>
<evidence type="ECO:0000256" key="8">
    <source>
        <dbReference type="ARBA" id="ARBA00023136"/>
    </source>
</evidence>
<keyword evidence="7" id="KW-0496">Mitochondrion</keyword>
<dbReference type="PROSITE" id="PS50920">
    <property type="entry name" value="SOLCAR"/>
    <property type="match status" value="2"/>
</dbReference>
<protein>
    <submittedName>
        <fullName evidence="11">Uncharacterized protein</fullName>
    </submittedName>
</protein>
<keyword evidence="3 10" id="KW-0813">Transport</keyword>
<keyword evidence="6" id="KW-1133">Transmembrane helix</keyword>
<evidence type="ECO:0000256" key="1">
    <source>
        <dbReference type="ARBA" id="ARBA00004225"/>
    </source>
</evidence>
<evidence type="ECO:0000256" key="3">
    <source>
        <dbReference type="ARBA" id="ARBA00022448"/>
    </source>
</evidence>
<evidence type="ECO:0000256" key="6">
    <source>
        <dbReference type="ARBA" id="ARBA00022989"/>
    </source>
</evidence>
<dbReference type="GO" id="GO:0071913">
    <property type="term" value="F:citrate secondary active transmembrane transporter activity"/>
    <property type="evidence" value="ECO:0007669"/>
    <property type="project" value="TreeGrafter"/>
</dbReference>
<dbReference type="InterPro" id="IPR023395">
    <property type="entry name" value="MCP_dom_sf"/>
</dbReference>
<dbReference type="Proteomes" id="UP000183365">
    <property type="component" value="Unassembled WGS sequence"/>
</dbReference>
<dbReference type="GO" id="GO:0031966">
    <property type="term" value="C:mitochondrial membrane"/>
    <property type="evidence" value="ECO:0007669"/>
    <property type="project" value="UniProtKB-SubCell"/>
</dbReference>
<dbReference type="PANTHER" id="PTHR45788:SF5">
    <property type="entry name" value="AFR253WP"/>
    <property type="match status" value="1"/>
</dbReference>
<dbReference type="InterPro" id="IPR018108">
    <property type="entry name" value="MCP_transmembrane"/>
</dbReference>
<name>A0A1L0CRN5_9ASCO</name>
<dbReference type="Gene3D" id="1.50.40.10">
    <property type="entry name" value="Mitochondrial carrier domain"/>
    <property type="match status" value="1"/>
</dbReference>
<evidence type="ECO:0000256" key="9">
    <source>
        <dbReference type="PROSITE-ProRule" id="PRU00282"/>
    </source>
</evidence>
<evidence type="ECO:0000256" key="10">
    <source>
        <dbReference type="RuleBase" id="RU000488"/>
    </source>
</evidence>
<keyword evidence="12" id="KW-1185">Reference proteome</keyword>
<dbReference type="PANTHER" id="PTHR45788">
    <property type="entry name" value="SUCCINATE/FUMARATE MITOCHONDRIAL TRANSPORTER-RELATED"/>
    <property type="match status" value="1"/>
</dbReference>
<dbReference type="VEuPathDB" id="FungiDB:HGUI_03918"/>
<gene>
    <name evidence="11" type="ORF">HGUI_03918</name>
</gene>